<feature type="compositionally biased region" description="Pro residues" evidence="1">
    <location>
        <begin position="702"/>
        <end position="714"/>
    </location>
</feature>
<feature type="compositionally biased region" description="Low complexity" evidence="1">
    <location>
        <begin position="134"/>
        <end position="143"/>
    </location>
</feature>
<protein>
    <submittedName>
        <fullName evidence="2">Uncharacterized protein</fullName>
    </submittedName>
</protein>
<feature type="compositionally biased region" description="Low complexity" evidence="1">
    <location>
        <begin position="638"/>
        <end position="652"/>
    </location>
</feature>
<dbReference type="EMBL" id="VIGI01000005">
    <property type="protein sequence ID" value="KAB8300491.1"/>
    <property type="molecule type" value="Genomic_DNA"/>
</dbReference>
<comment type="caution">
    <text evidence="2">The sequence shown here is derived from an EMBL/GenBank/DDBJ whole genome shotgun (WGS) entry which is preliminary data.</text>
</comment>
<evidence type="ECO:0000313" key="2">
    <source>
        <dbReference type="EMBL" id="KAB8300491.1"/>
    </source>
</evidence>
<feature type="region of interest" description="Disordered" evidence="1">
    <location>
        <begin position="678"/>
        <end position="730"/>
    </location>
</feature>
<sequence>MGKSDLIPKTPPKRRVRPISNPLYSDDETFFCNIIKHNHLRSGEQFPDFTSLRSVSFEHEARFYVECQAFYIFTLEFMNPVEPKKPTEDIPSPSEVLIRPKYYRKPAKYDIRPLPQIDESSECSESMGEKGKDVGSSSSTKVTTGHDIDLDKYGQSSSMSSSLPKAVPIIRESLSLGFSLPPLPSSSPMLQMVHSLGNPLPSIPLISPFNKSTDAIRRTSEIPIAKIASIVHERANSISINSTSADPLTKELDKILLTSRDPNLVYDAQSDRYIKKQNTEMEGGLRLSADLQTDHFYATADGKKSEKGRWNRMVIRPEAATMKYTNSEGATGVRPLRMKPQIQPIGLYRDVKNALGNGDDEIVAKGHVQMASEPGQTGSPGAYQKTSRLVSDAEPIKRISRNPYANMARRLDDSLYFATQNSRRRKAGPIYLPAPNENEYSSTSRTFMPVNTRSPSPKMYTVRSPPPTDRPYRHLSQRPDGGIARVDTLPSQDSDSHDGNSSATRVNINSFMLPPTPVASPEVDMFSFASPSTSSEIPAAIPSYTLSLPQILSTPSPIAPPKRPPTILAASTTNFSSKTPPHHSSNERRATTNSSIYSIYTPDSSPHNSSTIPPALSRIPSIPSPPNTPPTSLFRSDTINTTSTVPSSPTQTGAYTQSRQNTYSTMASSVVSNIASPKIGPSPFPNPPLCPKPSPFRSSPPLHNPPTNYSPPPISTSHPFSTPHQTNPSQESIALTDHLVREGLYGGIVYDIGVPPSSPADQIPKSSAFHLRRRNKGAAKELSSSLRKREKAEKHEMKTQEKVRKSLARNVKVKTRKTRLAVRGKRGVLSYSKIGGFLRGLGRGVNVRWEGVRRSLAGGEFWRVSGVRQVGGDVGGKYDFVCRGENGVEGGIADGDREDVRGDVGRREGLF</sequence>
<feature type="compositionally biased region" description="Basic and acidic residues" evidence="1">
    <location>
        <begin position="790"/>
        <end position="804"/>
    </location>
</feature>
<feature type="compositionally biased region" description="Polar residues" evidence="1">
    <location>
        <begin position="489"/>
        <end position="504"/>
    </location>
</feature>
<feature type="region of interest" description="Disordered" evidence="1">
    <location>
        <begin position="773"/>
        <end position="804"/>
    </location>
</feature>
<feature type="region of interest" description="Disordered" evidence="1">
    <location>
        <begin position="427"/>
        <end position="504"/>
    </location>
</feature>
<dbReference type="OrthoDB" id="3534485at2759"/>
<dbReference type="Proteomes" id="UP000326757">
    <property type="component" value="Unassembled WGS sequence"/>
</dbReference>
<proteinExistence type="predicted"/>
<gene>
    <name evidence="2" type="ORF">EYC80_000656</name>
</gene>
<organism evidence="2 3">
    <name type="scientific">Monilinia laxa</name>
    <name type="common">Brown rot fungus</name>
    <name type="synonym">Sclerotinia laxa</name>
    <dbReference type="NCBI Taxonomy" id="61186"/>
    <lineage>
        <taxon>Eukaryota</taxon>
        <taxon>Fungi</taxon>
        <taxon>Dikarya</taxon>
        <taxon>Ascomycota</taxon>
        <taxon>Pezizomycotina</taxon>
        <taxon>Leotiomycetes</taxon>
        <taxon>Helotiales</taxon>
        <taxon>Sclerotiniaceae</taxon>
        <taxon>Monilinia</taxon>
    </lineage>
</organism>
<feature type="compositionally biased region" description="Polar residues" evidence="1">
    <location>
        <begin position="569"/>
        <end position="583"/>
    </location>
</feature>
<accession>A0A5N6KBI6</accession>
<evidence type="ECO:0000313" key="3">
    <source>
        <dbReference type="Proteomes" id="UP000326757"/>
    </source>
</evidence>
<dbReference type="AlphaFoldDB" id="A0A5N6KBI6"/>
<feature type="compositionally biased region" description="Low complexity" evidence="1">
    <location>
        <begin position="612"/>
        <end position="621"/>
    </location>
</feature>
<keyword evidence="3" id="KW-1185">Reference proteome</keyword>
<reference evidence="2 3" key="1">
    <citation type="submission" date="2019-06" db="EMBL/GenBank/DDBJ databases">
        <title>Genome Sequence of the Brown Rot Fungal Pathogen Monilinia laxa.</title>
        <authorList>
            <person name="De Miccolis Angelini R.M."/>
            <person name="Landi L."/>
            <person name="Abate D."/>
            <person name="Pollastro S."/>
            <person name="Romanazzi G."/>
            <person name="Faretra F."/>
        </authorList>
    </citation>
    <scope>NUCLEOTIDE SEQUENCE [LARGE SCALE GENOMIC DNA]</scope>
    <source>
        <strain evidence="2 3">Mlax316</strain>
    </source>
</reference>
<feature type="compositionally biased region" description="Polar residues" evidence="1">
    <location>
        <begin position="374"/>
        <end position="389"/>
    </location>
</feature>
<feature type="region of interest" description="Disordered" evidence="1">
    <location>
        <begin position="116"/>
        <end position="156"/>
    </location>
</feature>
<feature type="compositionally biased region" description="Pro residues" evidence="1">
    <location>
        <begin position="680"/>
        <end position="694"/>
    </location>
</feature>
<feature type="region of interest" description="Disordered" evidence="1">
    <location>
        <begin position="371"/>
        <end position="390"/>
    </location>
</feature>
<feature type="compositionally biased region" description="Polar residues" evidence="1">
    <location>
        <begin position="591"/>
        <end position="611"/>
    </location>
</feature>
<name>A0A5N6KBI6_MONLA</name>
<feature type="region of interest" description="Disordered" evidence="1">
    <location>
        <begin position="555"/>
        <end position="658"/>
    </location>
</feature>
<feature type="compositionally biased region" description="Polar residues" evidence="1">
    <location>
        <begin position="438"/>
        <end position="455"/>
    </location>
</feature>
<evidence type="ECO:0000256" key="1">
    <source>
        <dbReference type="SAM" id="MobiDB-lite"/>
    </source>
</evidence>
<feature type="compositionally biased region" description="Polar residues" evidence="1">
    <location>
        <begin position="715"/>
        <end position="730"/>
    </location>
</feature>